<name>A0A3G2JEV3_9ACTN</name>
<dbReference type="GO" id="GO:0016740">
    <property type="term" value="F:transferase activity"/>
    <property type="evidence" value="ECO:0007669"/>
    <property type="project" value="InterPro"/>
</dbReference>
<reference evidence="2 3" key="1">
    <citation type="submission" date="2018-10" db="EMBL/GenBank/DDBJ databases">
        <title>The genome of Streptomyces dangxiongensis Z022.</title>
        <authorList>
            <person name="Zhang B."/>
        </authorList>
    </citation>
    <scope>NUCLEOTIDE SEQUENCE [LARGE SCALE GENOMIC DNA]</scope>
    <source>
        <strain evidence="2 3">Z022</strain>
    </source>
</reference>
<dbReference type="KEGG" id="sdd:D9753_09135"/>
<dbReference type="EMBL" id="CP033073">
    <property type="protein sequence ID" value="AYN39052.1"/>
    <property type="molecule type" value="Genomic_DNA"/>
</dbReference>
<evidence type="ECO:0000313" key="2">
    <source>
        <dbReference type="EMBL" id="AYN39052.1"/>
    </source>
</evidence>
<dbReference type="Pfam" id="PF03756">
    <property type="entry name" value="AfsA"/>
    <property type="match status" value="2"/>
</dbReference>
<dbReference type="RefSeq" id="WP_121786553.1">
    <property type="nucleotide sequence ID" value="NZ_CP033073.1"/>
</dbReference>
<dbReference type="OrthoDB" id="7838374at2"/>
<sequence>MLAITSREGRSAPGSTSVIDPVPRELVHKLAESEVLLRGCRTVAPDTFLITARWPVDHSFYGPVHGLFDPLLAAESIRQAVPLLSHAAYDAPFGHRQSWDHYRQTLFPAALTSGTTAAETELRISCTDVVRRASRLASLTMRVDMVRGGLPLGTAELAFHNHPPAIYQRLRGPYADLERSTAQAVAAPPPMAPGEVARPRPADVVLSATEDPGRSRLRVDLSHPVLFDHPVDHVPGMLLLEAARQAAHRVAHPEPMVVTGLEADFKRFVELDTPCWIETAREPSGAAGQRVRVTAVQRDETLFTSVVTLTPAW</sequence>
<dbReference type="AlphaFoldDB" id="A0A3G2JEV3"/>
<feature type="domain" description="A-factor biosynthesis hotdog" evidence="1">
    <location>
        <begin position="198"/>
        <end position="309"/>
    </location>
</feature>
<organism evidence="2 3">
    <name type="scientific">Streptomyces dangxiongensis</name>
    <dbReference type="NCBI Taxonomy" id="1442032"/>
    <lineage>
        <taxon>Bacteria</taxon>
        <taxon>Bacillati</taxon>
        <taxon>Actinomycetota</taxon>
        <taxon>Actinomycetes</taxon>
        <taxon>Kitasatosporales</taxon>
        <taxon>Streptomycetaceae</taxon>
        <taxon>Streptomyces</taxon>
    </lineage>
</organism>
<evidence type="ECO:0000259" key="1">
    <source>
        <dbReference type="Pfam" id="PF03756"/>
    </source>
</evidence>
<gene>
    <name evidence="2" type="ORF">D9753_09135</name>
</gene>
<dbReference type="SUPFAM" id="SSF54637">
    <property type="entry name" value="Thioesterase/thiol ester dehydrase-isomerase"/>
    <property type="match status" value="1"/>
</dbReference>
<dbReference type="InterPro" id="IPR005509">
    <property type="entry name" value="AfsA_hotdog_dom"/>
</dbReference>
<dbReference type="NCBIfam" id="NF041195">
    <property type="entry name" value="ScbA_BarX_GamBu"/>
    <property type="match status" value="1"/>
</dbReference>
<protein>
    <recommendedName>
        <fullName evidence="1">A-factor biosynthesis hotdog domain-containing protein</fullName>
    </recommendedName>
</protein>
<dbReference type="InterPro" id="IPR029069">
    <property type="entry name" value="HotDog_dom_sf"/>
</dbReference>
<proteinExistence type="predicted"/>
<feature type="domain" description="A-factor biosynthesis hotdog" evidence="1">
    <location>
        <begin position="26"/>
        <end position="158"/>
    </location>
</feature>
<dbReference type="InterPro" id="IPR047757">
    <property type="entry name" value="AfsA-like"/>
</dbReference>
<dbReference type="Proteomes" id="UP000268329">
    <property type="component" value="Chromosome"/>
</dbReference>
<evidence type="ECO:0000313" key="3">
    <source>
        <dbReference type="Proteomes" id="UP000268329"/>
    </source>
</evidence>
<keyword evidence="3" id="KW-1185">Reference proteome</keyword>
<accession>A0A3G2JEV3</accession>